<accession>A0A563F0P8</accession>
<reference evidence="5 6" key="1">
    <citation type="submission" date="2019-07" db="EMBL/GenBank/DDBJ databases">
        <title>Lentzea xizangensis sp. nov., isolated from Qinghai-Tibetan Plateau Soils.</title>
        <authorList>
            <person name="Huang J."/>
        </authorList>
    </citation>
    <scope>NUCLEOTIDE SEQUENCE [LARGE SCALE GENOMIC DNA]</scope>
    <source>
        <strain evidence="5 6">FXJ1.1311</strain>
    </source>
</reference>
<dbReference type="Pfam" id="PF00196">
    <property type="entry name" value="GerE"/>
    <property type="match status" value="2"/>
</dbReference>
<dbReference type="EMBL" id="VOBR01000003">
    <property type="protein sequence ID" value="TWP53530.1"/>
    <property type="molecule type" value="Genomic_DNA"/>
</dbReference>
<evidence type="ECO:0000256" key="3">
    <source>
        <dbReference type="ARBA" id="ARBA00023163"/>
    </source>
</evidence>
<feature type="domain" description="HTH luxR-type" evidence="4">
    <location>
        <begin position="144"/>
        <end position="209"/>
    </location>
</feature>
<comment type="caution">
    <text evidence="5">The sequence shown here is derived from an EMBL/GenBank/DDBJ whole genome shotgun (WGS) entry which is preliminary data.</text>
</comment>
<dbReference type="Proteomes" id="UP000316639">
    <property type="component" value="Unassembled WGS sequence"/>
</dbReference>
<gene>
    <name evidence="5" type="ORF">FKR81_06150</name>
</gene>
<dbReference type="GO" id="GO:0006355">
    <property type="term" value="P:regulation of DNA-templated transcription"/>
    <property type="evidence" value="ECO:0007669"/>
    <property type="project" value="InterPro"/>
</dbReference>
<keyword evidence="1" id="KW-0805">Transcription regulation</keyword>
<dbReference type="OrthoDB" id="27092at2"/>
<dbReference type="GO" id="GO:0003677">
    <property type="term" value="F:DNA binding"/>
    <property type="evidence" value="ECO:0007669"/>
    <property type="project" value="UniProtKB-KW"/>
</dbReference>
<evidence type="ECO:0000256" key="1">
    <source>
        <dbReference type="ARBA" id="ARBA00023015"/>
    </source>
</evidence>
<dbReference type="PROSITE" id="PS50043">
    <property type="entry name" value="HTH_LUXR_2"/>
    <property type="match status" value="2"/>
</dbReference>
<dbReference type="CDD" id="cd06170">
    <property type="entry name" value="LuxR_C_like"/>
    <property type="match status" value="2"/>
</dbReference>
<keyword evidence="6" id="KW-1185">Reference proteome</keyword>
<name>A0A563F0P8_9PSEU</name>
<protein>
    <submittedName>
        <fullName evidence="5">Helix-turn-helix transcriptional regulator</fullName>
    </submittedName>
</protein>
<dbReference type="PANTHER" id="PTHR44688">
    <property type="entry name" value="DNA-BINDING TRANSCRIPTIONAL ACTIVATOR DEVR_DOSR"/>
    <property type="match status" value="1"/>
</dbReference>
<organism evidence="5 6">
    <name type="scientific">Lentzea tibetensis</name>
    <dbReference type="NCBI Taxonomy" id="2591470"/>
    <lineage>
        <taxon>Bacteria</taxon>
        <taxon>Bacillati</taxon>
        <taxon>Actinomycetota</taxon>
        <taxon>Actinomycetes</taxon>
        <taxon>Pseudonocardiales</taxon>
        <taxon>Pseudonocardiaceae</taxon>
        <taxon>Lentzea</taxon>
    </lineage>
</organism>
<feature type="domain" description="HTH luxR-type" evidence="4">
    <location>
        <begin position="223"/>
        <end position="288"/>
    </location>
</feature>
<proteinExistence type="predicted"/>
<keyword evidence="3" id="KW-0804">Transcription</keyword>
<dbReference type="Gene3D" id="1.10.10.10">
    <property type="entry name" value="Winged helix-like DNA-binding domain superfamily/Winged helix DNA-binding domain"/>
    <property type="match status" value="2"/>
</dbReference>
<evidence type="ECO:0000256" key="2">
    <source>
        <dbReference type="ARBA" id="ARBA00023125"/>
    </source>
</evidence>
<dbReference type="InterPro" id="IPR036388">
    <property type="entry name" value="WH-like_DNA-bd_sf"/>
</dbReference>
<dbReference type="SMART" id="SM00421">
    <property type="entry name" value="HTH_LUXR"/>
    <property type="match status" value="2"/>
</dbReference>
<dbReference type="PANTHER" id="PTHR44688:SF16">
    <property type="entry name" value="DNA-BINDING TRANSCRIPTIONAL ACTIVATOR DEVR_DOSR"/>
    <property type="match status" value="1"/>
</dbReference>
<dbReference type="AlphaFoldDB" id="A0A563F0P8"/>
<sequence length="290" mass="31258">MCRAAPSAAARCEQEAPMPKCMRSTRIAVHCWDRLTGDAIASWLDALPGWLVVGTTVAVDDFVLLCRLRPPDVAVCQLEPVELGLPRLLSRTLPGLHVIGICPEFRDEDEMLLRASGVHQVVCVRGGLASLRAALDRAWVGRAPASAPGALTDRELEVLALVCIGLTAAELGDKLRLSPHTVVNHKRRIFGKLGVQSRAQAAAEATRLGLIRPNGHVPGVRVRPEAAPALTHRDHDILASIARGESVRQTAQALGIAVKTVEAEQHQLFVKLRVHNRAQALTEAQRLGLA</sequence>
<dbReference type="SUPFAM" id="SSF46894">
    <property type="entry name" value="C-terminal effector domain of the bipartite response regulators"/>
    <property type="match status" value="2"/>
</dbReference>
<dbReference type="PRINTS" id="PR00038">
    <property type="entry name" value="HTHLUXR"/>
</dbReference>
<evidence type="ECO:0000313" key="6">
    <source>
        <dbReference type="Proteomes" id="UP000316639"/>
    </source>
</evidence>
<evidence type="ECO:0000259" key="4">
    <source>
        <dbReference type="PROSITE" id="PS50043"/>
    </source>
</evidence>
<keyword evidence="2" id="KW-0238">DNA-binding</keyword>
<evidence type="ECO:0000313" key="5">
    <source>
        <dbReference type="EMBL" id="TWP53530.1"/>
    </source>
</evidence>
<dbReference type="InterPro" id="IPR000792">
    <property type="entry name" value="Tscrpt_reg_LuxR_C"/>
</dbReference>
<dbReference type="InterPro" id="IPR016032">
    <property type="entry name" value="Sig_transdc_resp-reg_C-effctor"/>
</dbReference>